<dbReference type="InterPro" id="IPR027417">
    <property type="entry name" value="P-loop_NTPase"/>
</dbReference>
<dbReference type="GO" id="GO:0003677">
    <property type="term" value="F:DNA binding"/>
    <property type="evidence" value="ECO:0007669"/>
    <property type="project" value="InterPro"/>
</dbReference>
<dbReference type="UniPathway" id="UPA00588">
    <property type="reaction ID" value="UER00649"/>
</dbReference>
<dbReference type="NCBIfam" id="NF001380">
    <property type="entry name" value="PRK00279.1-2"/>
    <property type="match status" value="1"/>
</dbReference>
<dbReference type="InterPro" id="IPR036193">
    <property type="entry name" value="ADK_active_lid_dom_sf"/>
</dbReference>
<dbReference type="AlphaFoldDB" id="A0A251ZUK9"/>
<feature type="binding site" evidence="5">
    <location>
        <position position="92"/>
    </location>
    <ligand>
        <name>AMP</name>
        <dbReference type="ChEBI" id="CHEBI:456215"/>
    </ligand>
</feature>
<keyword evidence="10" id="KW-1185">Reference proteome</keyword>
<comment type="domain">
    <text evidence="5">Consists of three domains, a large central CORE domain and two small peripheral domains, NMPbind and LID, which undergo movements during catalysis. The LID domain closes over the site of phosphoryl transfer upon ATP binding. Assembling and dissambling the active center during each catalytic cycle provides an effective means to prevent ATP hydrolysis. Some bacteria have evolved a zinc-coordinating structure that stabilizes the LID domain.</text>
</comment>
<feature type="binding site" evidence="5">
    <location>
        <position position="127"/>
    </location>
    <ligand>
        <name>ATP</name>
        <dbReference type="ChEBI" id="CHEBI:30616"/>
    </ligand>
</feature>
<dbReference type="Gene3D" id="3.40.50.300">
    <property type="entry name" value="P-loop containing nucleotide triphosphate hydrolases"/>
    <property type="match status" value="1"/>
</dbReference>
<feature type="domain" description="RFX-type winged-helix" evidence="8">
    <location>
        <begin position="1"/>
        <end position="37"/>
    </location>
</feature>
<comment type="catalytic activity">
    <reaction evidence="5 7">
        <text>AMP + ATP = 2 ADP</text>
        <dbReference type="Rhea" id="RHEA:12973"/>
        <dbReference type="ChEBI" id="CHEBI:30616"/>
        <dbReference type="ChEBI" id="CHEBI:456215"/>
        <dbReference type="ChEBI" id="CHEBI:456216"/>
        <dbReference type="EC" id="2.7.4.3"/>
    </reaction>
</comment>
<comment type="function">
    <text evidence="5">Catalyzes the reversible transfer of the terminal phosphate group between ATP and AMP. Plays an important role in cellular energy homeostasis and in adenine nucleotide metabolism.</text>
</comment>
<dbReference type="Proteomes" id="UP000194946">
    <property type="component" value="Unassembled WGS sequence"/>
</dbReference>
<evidence type="ECO:0000313" key="9">
    <source>
        <dbReference type="EMBL" id="OUI78351.1"/>
    </source>
</evidence>
<dbReference type="GO" id="GO:0044209">
    <property type="term" value="P:AMP salvage"/>
    <property type="evidence" value="ECO:0007669"/>
    <property type="project" value="UniProtKB-UniRule"/>
</dbReference>
<protein>
    <recommendedName>
        <fullName evidence="5 7">Adenylate kinase</fullName>
        <shortName evidence="5">AK</shortName>
        <ecNumber evidence="5 7">2.7.4.3</ecNumber>
    </recommendedName>
    <alternativeName>
        <fullName evidence="5">ATP-AMP transphosphorylase</fullName>
    </alternativeName>
    <alternativeName>
        <fullName evidence="5">ATP:AMP phosphotransferase</fullName>
    </alternativeName>
    <alternativeName>
        <fullName evidence="5">Adenylate monophosphate kinase</fullName>
    </alternativeName>
</protein>
<gene>
    <name evidence="5" type="primary">adk</name>
    <name evidence="9" type="ORF">HK18_09990</name>
</gene>
<dbReference type="GO" id="GO:0005737">
    <property type="term" value="C:cytoplasm"/>
    <property type="evidence" value="ECO:0007669"/>
    <property type="project" value="UniProtKB-SubCell"/>
</dbReference>
<dbReference type="RefSeq" id="WP_086632393.1">
    <property type="nucleotide sequence ID" value="NZ_JOPB01000007.1"/>
</dbReference>
<proteinExistence type="inferred from homology"/>
<evidence type="ECO:0000259" key="8">
    <source>
        <dbReference type="PROSITE" id="PS51526"/>
    </source>
</evidence>
<feature type="binding site" evidence="5">
    <location>
        <position position="130"/>
    </location>
    <ligand>
        <name>Zn(2+)</name>
        <dbReference type="ChEBI" id="CHEBI:29105"/>
        <note>structural</note>
    </ligand>
</feature>
<feature type="binding site" evidence="5">
    <location>
        <position position="31"/>
    </location>
    <ligand>
        <name>AMP</name>
        <dbReference type="ChEBI" id="CHEBI:456215"/>
    </ligand>
</feature>
<name>A0A251ZUK9_9PROT</name>
<keyword evidence="5" id="KW-0479">Metal-binding</keyword>
<comment type="subunit">
    <text evidence="5 7">Monomer.</text>
</comment>
<dbReference type="PROSITE" id="PS51526">
    <property type="entry name" value="RFX_DBD"/>
    <property type="match status" value="1"/>
</dbReference>
<dbReference type="GO" id="GO:0006355">
    <property type="term" value="P:regulation of DNA-templated transcription"/>
    <property type="evidence" value="ECO:0007669"/>
    <property type="project" value="InterPro"/>
</dbReference>
<feature type="binding site" evidence="5">
    <location>
        <begin position="57"/>
        <end position="59"/>
    </location>
    <ligand>
        <name>AMP</name>
        <dbReference type="ChEBI" id="CHEBI:456215"/>
    </ligand>
</feature>
<comment type="pathway">
    <text evidence="5">Purine metabolism; AMP biosynthesis via salvage pathway; AMP from ADP: step 1/1.</text>
</comment>
<dbReference type="Pfam" id="PF00406">
    <property type="entry name" value="ADK"/>
    <property type="match status" value="1"/>
</dbReference>
<feature type="region of interest" description="NMP" evidence="5">
    <location>
        <begin position="30"/>
        <end position="59"/>
    </location>
</feature>
<dbReference type="GO" id="GO:0005524">
    <property type="term" value="F:ATP binding"/>
    <property type="evidence" value="ECO:0007669"/>
    <property type="project" value="UniProtKB-UniRule"/>
</dbReference>
<feature type="binding site" evidence="5">
    <location>
        <begin position="10"/>
        <end position="15"/>
    </location>
    <ligand>
        <name>ATP</name>
        <dbReference type="ChEBI" id="CHEBI:30616"/>
    </ligand>
</feature>
<feature type="binding site" evidence="5">
    <location>
        <position position="133"/>
    </location>
    <ligand>
        <name>Zn(2+)</name>
        <dbReference type="ChEBI" id="CHEBI:29105"/>
        <note>structural</note>
    </ligand>
</feature>
<dbReference type="NCBIfam" id="TIGR01351">
    <property type="entry name" value="adk"/>
    <property type="match status" value="1"/>
</dbReference>
<feature type="binding site" evidence="5">
    <location>
        <position position="172"/>
    </location>
    <ligand>
        <name>AMP</name>
        <dbReference type="ChEBI" id="CHEBI:456215"/>
    </ligand>
</feature>
<sequence length="220" mass="24288">MKLVFLGPPGAGKGTQSQHLAQEYHIAQISTGDMLRAEVKAESEIGKLAKKIMDNGELVPDDLIVSMIQNRIQADDCKNGFILDGFPRSLGQAEALDKMFVSQGLKLDAVLSLDVDEEVLAERISGRYSCAKCGASYHKQFKHPKVIGVCDSCGSTEFVSRADDNKETVLARLETYRKQTAPLLPYYQEKNCLYAINGMKSVEDVTKDIDQVLKKIKVSN</sequence>
<dbReference type="EC" id="2.7.4.3" evidence="5 7"/>
<comment type="subcellular location">
    <subcellularLocation>
        <location evidence="5 7">Cytoplasm</location>
    </subcellularLocation>
</comment>
<dbReference type="GO" id="GO:0008270">
    <property type="term" value="F:zinc ion binding"/>
    <property type="evidence" value="ECO:0007669"/>
    <property type="project" value="UniProtKB-UniRule"/>
</dbReference>
<evidence type="ECO:0000256" key="1">
    <source>
        <dbReference type="ARBA" id="ARBA00022679"/>
    </source>
</evidence>
<dbReference type="PRINTS" id="PR00094">
    <property type="entry name" value="ADENYLTKNASE"/>
</dbReference>
<dbReference type="PANTHER" id="PTHR23359">
    <property type="entry name" value="NUCLEOTIDE KINASE"/>
    <property type="match status" value="1"/>
</dbReference>
<comment type="caution">
    <text evidence="9">The sequence shown here is derived from an EMBL/GenBank/DDBJ whole genome shotgun (WGS) entry which is preliminary data.</text>
</comment>
<comment type="similarity">
    <text evidence="5 6">Belongs to the adenylate kinase family.</text>
</comment>
<evidence type="ECO:0000313" key="10">
    <source>
        <dbReference type="Proteomes" id="UP000194946"/>
    </source>
</evidence>
<organism evidence="9 10">
    <name type="scientific">Commensalibacter intestini</name>
    <dbReference type="NCBI Taxonomy" id="479936"/>
    <lineage>
        <taxon>Bacteria</taxon>
        <taxon>Pseudomonadati</taxon>
        <taxon>Pseudomonadota</taxon>
        <taxon>Alphaproteobacteria</taxon>
        <taxon>Acetobacterales</taxon>
        <taxon>Acetobacteraceae</taxon>
    </lineage>
</organism>
<feature type="binding site" evidence="5">
    <location>
        <begin position="136"/>
        <end position="137"/>
    </location>
    <ligand>
        <name>ATP</name>
        <dbReference type="ChEBI" id="CHEBI:30616"/>
    </ligand>
</feature>
<dbReference type="InterPro" id="IPR006259">
    <property type="entry name" value="Adenyl_kin_sub"/>
</dbReference>
<dbReference type="SUPFAM" id="SSF52540">
    <property type="entry name" value="P-loop containing nucleoside triphosphate hydrolases"/>
    <property type="match status" value="1"/>
</dbReference>
<evidence type="ECO:0000256" key="2">
    <source>
        <dbReference type="ARBA" id="ARBA00022727"/>
    </source>
</evidence>
<keyword evidence="5" id="KW-0963">Cytoplasm</keyword>
<dbReference type="PROSITE" id="PS00113">
    <property type="entry name" value="ADENYLATE_KINASE"/>
    <property type="match status" value="1"/>
</dbReference>
<dbReference type="NCBIfam" id="NF011100">
    <property type="entry name" value="PRK14527.1"/>
    <property type="match status" value="1"/>
</dbReference>
<keyword evidence="5 7" id="KW-0067">ATP-binding</keyword>
<dbReference type="NCBIfam" id="NF001381">
    <property type="entry name" value="PRK00279.1-3"/>
    <property type="match status" value="1"/>
</dbReference>
<keyword evidence="4 5" id="KW-0418">Kinase</keyword>
<dbReference type="SUPFAM" id="SSF57774">
    <property type="entry name" value="Microbial and mitochondrial ADK, insert 'zinc finger' domain"/>
    <property type="match status" value="1"/>
</dbReference>
<dbReference type="FunFam" id="3.40.50.300:FF:000106">
    <property type="entry name" value="Adenylate kinase mitochondrial"/>
    <property type="match status" value="1"/>
</dbReference>
<evidence type="ECO:0000256" key="4">
    <source>
        <dbReference type="ARBA" id="ARBA00022777"/>
    </source>
</evidence>
<keyword evidence="2 5" id="KW-0545">Nucleotide biosynthesis</keyword>
<dbReference type="GO" id="GO:0004017">
    <property type="term" value="F:AMP kinase activity"/>
    <property type="evidence" value="ECO:0007669"/>
    <property type="project" value="UniProtKB-UniRule"/>
</dbReference>
<evidence type="ECO:0000256" key="6">
    <source>
        <dbReference type="RuleBase" id="RU003330"/>
    </source>
</evidence>
<feature type="binding site" evidence="5">
    <location>
        <position position="200"/>
    </location>
    <ligand>
        <name>ATP</name>
        <dbReference type="ChEBI" id="CHEBI:30616"/>
    </ligand>
</feature>
<dbReference type="Pfam" id="PF05191">
    <property type="entry name" value="ADK_lid"/>
    <property type="match status" value="1"/>
</dbReference>
<dbReference type="EMBL" id="JOPB01000007">
    <property type="protein sequence ID" value="OUI78351.1"/>
    <property type="molecule type" value="Genomic_DNA"/>
</dbReference>
<dbReference type="CDD" id="cd01428">
    <property type="entry name" value="ADK"/>
    <property type="match status" value="1"/>
</dbReference>
<evidence type="ECO:0000256" key="7">
    <source>
        <dbReference type="RuleBase" id="RU003331"/>
    </source>
</evidence>
<feature type="binding site" evidence="5">
    <location>
        <position position="150"/>
    </location>
    <ligand>
        <name>Zn(2+)</name>
        <dbReference type="ChEBI" id="CHEBI:29105"/>
        <note>structural</note>
    </ligand>
</feature>
<feature type="binding site" evidence="5">
    <location>
        <position position="153"/>
    </location>
    <ligand>
        <name>Zn(2+)</name>
        <dbReference type="ChEBI" id="CHEBI:29105"/>
        <note>structural</note>
    </ligand>
</feature>
<dbReference type="InterPro" id="IPR003150">
    <property type="entry name" value="DNA-bd_RFX"/>
</dbReference>
<evidence type="ECO:0000256" key="5">
    <source>
        <dbReference type="HAMAP-Rule" id="MF_00235"/>
    </source>
</evidence>
<dbReference type="InterPro" id="IPR007862">
    <property type="entry name" value="Adenylate_kinase_lid-dom"/>
</dbReference>
<evidence type="ECO:0000256" key="3">
    <source>
        <dbReference type="ARBA" id="ARBA00022741"/>
    </source>
</evidence>
<feature type="binding site" evidence="5">
    <location>
        <position position="36"/>
    </location>
    <ligand>
        <name>AMP</name>
        <dbReference type="ChEBI" id="CHEBI:456215"/>
    </ligand>
</feature>
<comment type="caution">
    <text evidence="5">Lacks conserved residue(s) required for the propagation of feature annotation.</text>
</comment>
<dbReference type="InterPro" id="IPR033690">
    <property type="entry name" value="Adenylat_kinase_CS"/>
</dbReference>
<dbReference type="InterPro" id="IPR000850">
    <property type="entry name" value="Adenylat/UMP-CMP_kin"/>
</dbReference>
<reference evidence="10" key="1">
    <citation type="submission" date="2014-06" db="EMBL/GenBank/DDBJ databases">
        <authorList>
            <person name="Winans N.J."/>
            <person name="Newell P.D."/>
            <person name="Douglas A.E."/>
        </authorList>
    </citation>
    <scope>NUCLEOTIDE SEQUENCE [LARGE SCALE GENOMIC DNA]</scope>
    <source>
        <strain evidence="10">DmL_052</strain>
    </source>
</reference>
<keyword evidence="1 5" id="KW-0808">Transferase</keyword>
<feature type="binding site" evidence="5">
    <location>
        <begin position="85"/>
        <end position="88"/>
    </location>
    <ligand>
        <name>AMP</name>
        <dbReference type="ChEBI" id="CHEBI:456215"/>
    </ligand>
</feature>
<dbReference type="HAMAP" id="MF_00235">
    <property type="entry name" value="Adenylate_kinase_Adk"/>
    <property type="match status" value="1"/>
</dbReference>
<keyword evidence="3 5" id="KW-0547">Nucleotide-binding</keyword>
<accession>A0A251ZUK9</accession>
<feature type="binding site" evidence="5">
    <location>
        <position position="161"/>
    </location>
    <ligand>
        <name>AMP</name>
        <dbReference type="ChEBI" id="CHEBI:456215"/>
    </ligand>
</feature>
<keyword evidence="5" id="KW-0862">Zinc</keyword>